<dbReference type="EMBL" id="AUZH01000001">
    <property type="protein sequence ID" value="KFN88851.1"/>
    <property type="molecule type" value="Genomic_DNA"/>
</dbReference>
<organism evidence="1 3">
    <name type="scientific">Streptococcus equinus JB1</name>
    <dbReference type="NCBI Taxonomy" id="1294274"/>
    <lineage>
        <taxon>Bacteria</taxon>
        <taxon>Bacillati</taxon>
        <taxon>Bacillota</taxon>
        <taxon>Bacilli</taxon>
        <taxon>Lactobacillales</taxon>
        <taxon>Streptococcaceae</taxon>
        <taxon>Streptococcus</taxon>
    </lineage>
</organism>
<sequence length="270" mass="29949">MIKLIAIDLDGTLLNSDKKIPEENVKAIQKAAQAGVKIVLCTGRPKSGILPFFEKLGLDDEEYIIMNNGCTIYNTKNWELVFHAQVTNEELDKLNEAVANYPDVCLTLTGEKHYYAVGEEVPELVQYDAGLVFDTAHAVTLDEMKATDEIIFQAMYMAKAPQLNPFQEAKETALAKEFSVVRSQEYIFEAMPKGYTKATALKALSEKLGFSPEQVMALGDAANDLEMLEFAYHSVAMGNATDEVKSICRYETTTNDNAGVAQAIYDYVLK</sequence>
<dbReference type="SFLD" id="SFLDG01140">
    <property type="entry name" value="C2.B:_Phosphomannomutase_and_P"/>
    <property type="match status" value="1"/>
</dbReference>
<evidence type="ECO:0000313" key="3">
    <source>
        <dbReference type="Proteomes" id="UP000029382"/>
    </source>
</evidence>
<dbReference type="InterPro" id="IPR006379">
    <property type="entry name" value="HAD-SF_hydro_IIB"/>
</dbReference>
<dbReference type="GO" id="GO:0016791">
    <property type="term" value="F:phosphatase activity"/>
    <property type="evidence" value="ECO:0007669"/>
    <property type="project" value="UniProtKB-ARBA"/>
</dbReference>
<dbReference type="RefSeq" id="WP_039695926.1">
    <property type="nucleotide sequence ID" value="NZ_AUZH01000001.1"/>
</dbReference>
<dbReference type="Proteomes" id="UP000029382">
    <property type="component" value="Unassembled WGS sequence"/>
</dbReference>
<dbReference type="PANTHER" id="PTHR10000">
    <property type="entry name" value="PHOSPHOSERINE PHOSPHATASE"/>
    <property type="match status" value="1"/>
</dbReference>
<dbReference type="Proteomes" id="UP000182793">
    <property type="component" value="Unassembled WGS sequence"/>
</dbReference>
<dbReference type="CDD" id="cd07516">
    <property type="entry name" value="HAD_Pase"/>
    <property type="match status" value="1"/>
</dbReference>
<dbReference type="Pfam" id="PF08282">
    <property type="entry name" value="Hydrolase_3"/>
    <property type="match status" value="1"/>
</dbReference>
<evidence type="ECO:0000313" key="4">
    <source>
        <dbReference type="Proteomes" id="UP000182793"/>
    </source>
</evidence>
<evidence type="ECO:0000313" key="1">
    <source>
        <dbReference type="EMBL" id="KFN88851.1"/>
    </source>
</evidence>
<dbReference type="SFLD" id="SFLDS00003">
    <property type="entry name" value="Haloacid_Dehalogenase"/>
    <property type="match status" value="1"/>
</dbReference>
<name>A0A091BT61_STREI</name>
<accession>A0A091BT61</accession>
<dbReference type="InterPro" id="IPR036412">
    <property type="entry name" value="HAD-like_sf"/>
</dbReference>
<dbReference type="InterPro" id="IPR000150">
    <property type="entry name" value="Cof"/>
</dbReference>
<dbReference type="EMBL" id="FOTG01000005">
    <property type="protein sequence ID" value="SFL24903.1"/>
    <property type="molecule type" value="Genomic_DNA"/>
</dbReference>
<dbReference type="AlphaFoldDB" id="A0A091BT61"/>
<dbReference type="Gene3D" id="3.40.50.1000">
    <property type="entry name" value="HAD superfamily/HAD-like"/>
    <property type="match status" value="1"/>
</dbReference>
<reference evidence="2 4" key="2">
    <citation type="submission" date="2016-10" db="EMBL/GenBank/DDBJ databases">
        <authorList>
            <person name="Varghese N."/>
            <person name="Submissions S."/>
        </authorList>
    </citation>
    <scope>NUCLEOTIDE SEQUENCE [LARGE SCALE GENOMIC DNA]</scope>
    <source>
        <strain evidence="2 4">JB1</strain>
    </source>
</reference>
<dbReference type="SUPFAM" id="SSF56784">
    <property type="entry name" value="HAD-like"/>
    <property type="match status" value="1"/>
</dbReference>
<dbReference type="SFLD" id="SFLDG01144">
    <property type="entry name" value="C2.B.4:_PGP_Like"/>
    <property type="match status" value="1"/>
</dbReference>
<dbReference type="NCBIfam" id="TIGR01484">
    <property type="entry name" value="HAD-SF-IIB"/>
    <property type="match status" value="1"/>
</dbReference>
<reference evidence="1 3" key="1">
    <citation type="journal article" date="2014" name="Genome Announc.">
        <title>Draft Genome Sequences of Streptococcus bovis Strains ATCC 33317 and JB1.</title>
        <authorList>
            <person name="Benahmed F.H."/>
            <person name="Gopinath G.R."/>
            <person name="Harbottle H."/>
            <person name="Cotta M.A."/>
            <person name="Luo Y."/>
            <person name="Henderson C."/>
            <person name="Teri P."/>
            <person name="Soppet D."/>
            <person name="Rasmussen M."/>
            <person name="Whitehead T.R."/>
            <person name="Davidson M."/>
        </authorList>
    </citation>
    <scope>NUCLEOTIDE SEQUENCE [LARGE SCALE GENOMIC DNA]</scope>
    <source>
        <strain evidence="1 3">JB1</strain>
    </source>
</reference>
<gene>
    <name evidence="1" type="ORF">H702_00280</name>
    <name evidence="2" type="ORF">SAMN02910290_01054</name>
</gene>
<dbReference type="PROSITE" id="PS01228">
    <property type="entry name" value="COF_1"/>
    <property type="match status" value="1"/>
</dbReference>
<dbReference type="GO" id="GO:0005829">
    <property type="term" value="C:cytosol"/>
    <property type="evidence" value="ECO:0007669"/>
    <property type="project" value="TreeGrafter"/>
</dbReference>
<proteinExistence type="predicted"/>
<evidence type="ECO:0000313" key="2">
    <source>
        <dbReference type="EMBL" id="SFL24903.1"/>
    </source>
</evidence>
<comment type="caution">
    <text evidence="1">The sequence shown here is derived from an EMBL/GenBank/DDBJ whole genome shotgun (WGS) entry which is preliminary data.</text>
</comment>
<dbReference type="InterPro" id="IPR023214">
    <property type="entry name" value="HAD_sf"/>
</dbReference>
<dbReference type="PANTHER" id="PTHR10000:SF8">
    <property type="entry name" value="HAD SUPERFAMILY HYDROLASE-LIKE, TYPE 3"/>
    <property type="match status" value="1"/>
</dbReference>
<dbReference type="Gene3D" id="3.30.1240.10">
    <property type="match status" value="1"/>
</dbReference>
<dbReference type="PROSITE" id="PS01229">
    <property type="entry name" value="COF_2"/>
    <property type="match status" value="1"/>
</dbReference>
<dbReference type="GO" id="GO:0000287">
    <property type="term" value="F:magnesium ion binding"/>
    <property type="evidence" value="ECO:0007669"/>
    <property type="project" value="TreeGrafter"/>
</dbReference>
<protein>
    <submittedName>
        <fullName evidence="1">Haloacid dehalogenase</fullName>
    </submittedName>
</protein>
<dbReference type="NCBIfam" id="TIGR00099">
    <property type="entry name" value="Cof-subfamily"/>
    <property type="match status" value="1"/>
</dbReference>
<keyword evidence="4" id="KW-1185">Reference proteome</keyword>